<sequence>MSLPPRYLSESSRSPLHKS</sequence>
<comment type="caution">
    <text evidence="1">The sequence shown here is derived from an EMBL/GenBank/DDBJ whole genome shotgun (WGS) entry which is preliminary data.</text>
</comment>
<proteinExistence type="predicted"/>
<name>A0A5B7HTV6_PORTR</name>
<keyword evidence="2" id="KW-1185">Reference proteome</keyword>
<accession>A0A5B7HTV6</accession>
<reference evidence="1 2" key="1">
    <citation type="submission" date="2019-05" db="EMBL/GenBank/DDBJ databases">
        <title>Another draft genome of Portunus trituberculatus and its Hox gene families provides insights of decapod evolution.</title>
        <authorList>
            <person name="Jeong J.-H."/>
            <person name="Song I."/>
            <person name="Kim S."/>
            <person name="Choi T."/>
            <person name="Kim D."/>
            <person name="Ryu S."/>
            <person name="Kim W."/>
        </authorList>
    </citation>
    <scope>NUCLEOTIDE SEQUENCE [LARGE SCALE GENOMIC DNA]</scope>
    <source>
        <tissue evidence="1">Muscle</tissue>
    </source>
</reference>
<protein>
    <submittedName>
        <fullName evidence="1">Uncharacterized protein</fullName>
    </submittedName>
</protein>
<gene>
    <name evidence="1" type="ORF">E2C01_070862</name>
</gene>
<dbReference type="Proteomes" id="UP000324222">
    <property type="component" value="Unassembled WGS sequence"/>
</dbReference>
<dbReference type="EMBL" id="VSRR010043380">
    <property type="protein sequence ID" value="MPC76451.1"/>
    <property type="molecule type" value="Genomic_DNA"/>
</dbReference>
<evidence type="ECO:0000313" key="1">
    <source>
        <dbReference type="EMBL" id="MPC76451.1"/>
    </source>
</evidence>
<organism evidence="1 2">
    <name type="scientific">Portunus trituberculatus</name>
    <name type="common">Swimming crab</name>
    <name type="synonym">Neptunus trituberculatus</name>
    <dbReference type="NCBI Taxonomy" id="210409"/>
    <lineage>
        <taxon>Eukaryota</taxon>
        <taxon>Metazoa</taxon>
        <taxon>Ecdysozoa</taxon>
        <taxon>Arthropoda</taxon>
        <taxon>Crustacea</taxon>
        <taxon>Multicrustacea</taxon>
        <taxon>Malacostraca</taxon>
        <taxon>Eumalacostraca</taxon>
        <taxon>Eucarida</taxon>
        <taxon>Decapoda</taxon>
        <taxon>Pleocyemata</taxon>
        <taxon>Brachyura</taxon>
        <taxon>Eubrachyura</taxon>
        <taxon>Portunoidea</taxon>
        <taxon>Portunidae</taxon>
        <taxon>Portuninae</taxon>
        <taxon>Portunus</taxon>
    </lineage>
</organism>
<evidence type="ECO:0000313" key="2">
    <source>
        <dbReference type="Proteomes" id="UP000324222"/>
    </source>
</evidence>
<dbReference type="AlphaFoldDB" id="A0A5B7HTV6"/>